<dbReference type="EMBL" id="CP034170">
    <property type="protein sequence ID" value="AZI57940.1"/>
    <property type="molecule type" value="Genomic_DNA"/>
</dbReference>
<reference evidence="2 3" key="1">
    <citation type="submission" date="2018-11" db="EMBL/GenBank/DDBJ databases">
        <authorList>
            <person name="Da X."/>
        </authorList>
    </citation>
    <scope>NUCLEOTIDE SEQUENCE [LARGE SCALE GENOMIC DNA]</scope>
    <source>
        <strain evidence="2 3">S14-144</strain>
    </source>
</reference>
<dbReference type="InterPro" id="IPR015947">
    <property type="entry name" value="PUA-like_sf"/>
</dbReference>
<dbReference type="PANTHER" id="PTHR46732:SF8">
    <property type="entry name" value="ATP-DEPENDENT PROTEASE LA (LON) DOMAIN PROTEIN"/>
    <property type="match status" value="1"/>
</dbReference>
<dbReference type="Proteomes" id="UP000268084">
    <property type="component" value="Chromosome"/>
</dbReference>
<accession>A0A3G8ZL61</accession>
<dbReference type="AlphaFoldDB" id="A0A3G8ZL61"/>
<keyword evidence="3" id="KW-1185">Reference proteome</keyword>
<evidence type="ECO:0000313" key="2">
    <source>
        <dbReference type="EMBL" id="AZI57940.1"/>
    </source>
</evidence>
<proteinExistence type="predicted"/>
<evidence type="ECO:0000313" key="3">
    <source>
        <dbReference type="Proteomes" id="UP000268084"/>
    </source>
</evidence>
<sequence length="223" mass="24170">MPATSLPLFPLGTALFPGVALPLNIFEPRYRNMVRELMEQPAESRQFGVVAIKAGREVGINGIDALHEIGCTARIQHVEAYADGGLEILAVGATRFKLVSTDTSDALVRGEVEYLADSFSPGAAALVGPVSRRFVNYRDSLLAAQGLEMAEGSSLPTDATRLSYLVASAMILDLVEKQELLACADAEQRLRLELQLLRRESAMFDQLSTRPGVELSSEPYSTN</sequence>
<dbReference type="PANTHER" id="PTHR46732">
    <property type="entry name" value="ATP-DEPENDENT PROTEASE LA (LON) DOMAIN PROTEIN"/>
    <property type="match status" value="1"/>
</dbReference>
<dbReference type="Pfam" id="PF02190">
    <property type="entry name" value="LON_substr_bdg"/>
    <property type="match status" value="1"/>
</dbReference>
<reference evidence="2 3" key="2">
    <citation type="submission" date="2018-12" db="EMBL/GenBank/DDBJ databases">
        <title>Nakamurella antarcticus sp. nov., isolated from Antarctica South Shetland Islands soil.</title>
        <authorList>
            <person name="Peng F."/>
        </authorList>
    </citation>
    <scope>NUCLEOTIDE SEQUENCE [LARGE SCALE GENOMIC DNA]</scope>
    <source>
        <strain evidence="2 3">S14-144</strain>
    </source>
</reference>
<dbReference type="RefSeq" id="WP_124798814.1">
    <property type="nucleotide sequence ID" value="NZ_CP034170.1"/>
</dbReference>
<dbReference type="PROSITE" id="PS51787">
    <property type="entry name" value="LON_N"/>
    <property type="match status" value="1"/>
</dbReference>
<dbReference type="Gene3D" id="2.30.130.40">
    <property type="entry name" value="LON domain-like"/>
    <property type="match status" value="1"/>
</dbReference>
<protein>
    <recommendedName>
        <fullName evidence="1">Lon N-terminal domain-containing protein</fullName>
    </recommendedName>
</protein>
<feature type="domain" description="Lon N-terminal" evidence="1">
    <location>
        <begin position="1"/>
        <end position="201"/>
    </location>
</feature>
<dbReference type="KEGG" id="nak:EH165_07085"/>
<dbReference type="SMART" id="SM00464">
    <property type="entry name" value="LON"/>
    <property type="match status" value="1"/>
</dbReference>
<organism evidence="2 3">
    <name type="scientific">Nakamurella antarctica</name>
    <dbReference type="NCBI Taxonomy" id="1902245"/>
    <lineage>
        <taxon>Bacteria</taxon>
        <taxon>Bacillati</taxon>
        <taxon>Actinomycetota</taxon>
        <taxon>Actinomycetes</taxon>
        <taxon>Nakamurellales</taxon>
        <taxon>Nakamurellaceae</taxon>
        <taxon>Nakamurella</taxon>
    </lineage>
</organism>
<dbReference type="InterPro" id="IPR046336">
    <property type="entry name" value="Lon_prtase_N_sf"/>
</dbReference>
<gene>
    <name evidence="2" type="ORF">EH165_07085</name>
</gene>
<dbReference type="Gene3D" id="1.20.58.1480">
    <property type="match status" value="1"/>
</dbReference>
<dbReference type="InterPro" id="IPR003111">
    <property type="entry name" value="Lon_prtase_N"/>
</dbReference>
<name>A0A3G8ZL61_9ACTN</name>
<evidence type="ECO:0000259" key="1">
    <source>
        <dbReference type="PROSITE" id="PS51787"/>
    </source>
</evidence>
<dbReference type="SUPFAM" id="SSF88697">
    <property type="entry name" value="PUA domain-like"/>
    <property type="match status" value="1"/>
</dbReference>
<dbReference type="OrthoDB" id="25394at2"/>